<keyword evidence="2 4" id="KW-0238">DNA-binding</keyword>
<dbReference type="Gene3D" id="1.10.357.10">
    <property type="entry name" value="Tetracycline Repressor, domain 2"/>
    <property type="match status" value="1"/>
</dbReference>
<dbReference type="PANTHER" id="PTHR30055:SF234">
    <property type="entry name" value="HTH-TYPE TRANSCRIPTIONAL REGULATOR BETI"/>
    <property type="match status" value="1"/>
</dbReference>
<reference evidence="7" key="1">
    <citation type="journal article" date="2019" name="Int. J. Syst. Evol. Microbiol.">
        <title>The Global Catalogue of Microorganisms (GCM) 10K type strain sequencing project: providing services to taxonomists for standard genome sequencing and annotation.</title>
        <authorList>
            <consortium name="The Broad Institute Genomics Platform"/>
            <consortium name="The Broad Institute Genome Sequencing Center for Infectious Disease"/>
            <person name="Wu L."/>
            <person name="Ma J."/>
        </authorList>
    </citation>
    <scope>NUCLEOTIDE SEQUENCE [LARGE SCALE GENOMIC DNA]</scope>
    <source>
        <strain evidence="7">CGMCC 4.7237</strain>
    </source>
</reference>
<dbReference type="InterPro" id="IPR036271">
    <property type="entry name" value="Tet_transcr_reg_TetR-rel_C_sf"/>
</dbReference>
<accession>A0ABV8HUK1</accession>
<keyword evidence="7" id="KW-1185">Reference proteome</keyword>
<dbReference type="RefSeq" id="WP_386436079.1">
    <property type="nucleotide sequence ID" value="NZ_JBHSBB010000029.1"/>
</dbReference>
<dbReference type="PROSITE" id="PS50977">
    <property type="entry name" value="HTH_TETR_2"/>
    <property type="match status" value="1"/>
</dbReference>
<gene>
    <name evidence="6" type="ORF">ACFO3J_30105</name>
</gene>
<evidence type="ECO:0000259" key="5">
    <source>
        <dbReference type="PROSITE" id="PS50977"/>
    </source>
</evidence>
<dbReference type="Proteomes" id="UP001595765">
    <property type="component" value="Unassembled WGS sequence"/>
</dbReference>
<evidence type="ECO:0000256" key="1">
    <source>
        <dbReference type="ARBA" id="ARBA00023015"/>
    </source>
</evidence>
<feature type="DNA-binding region" description="H-T-H motif" evidence="4">
    <location>
        <begin position="35"/>
        <end position="54"/>
    </location>
</feature>
<dbReference type="PANTHER" id="PTHR30055">
    <property type="entry name" value="HTH-TYPE TRANSCRIPTIONAL REGULATOR RUTR"/>
    <property type="match status" value="1"/>
</dbReference>
<organism evidence="6 7">
    <name type="scientific">Streptomyces polygonati</name>
    <dbReference type="NCBI Taxonomy" id="1617087"/>
    <lineage>
        <taxon>Bacteria</taxon>
        <taxon>Bacillati</taxon>
        <taxon>Actinomycetota</taxon>
        <taxon>Actinomycetes</taxon>
        <taxon>Kitasatosporales</taxon>
        <taxon>Streptomycetaceae</taxon>
        <taxon>Streptomyces</taxon>
    </lineage>
</organism>
<dbReference type="InterPro" id="IPR001647">
    <property type="entry name" value="HTH_TetR"/>
</dbReference>
<proteinExistence type="predicted"/>
<feature type="domain" description="HTH tetR-type" evidence="5">
    <location>
        <begin position="14"/>
        <end position="72"/>
    </location>
</feature>
<dbReference type="InterPro" id="IPR009057">
    <property type="entry name" value="Homeodomain-like_sf"/>
</dbReference>
<sequence length="185" mass="20127">MPDPKPTEMRVDARHNRTRILDIAHDLLAVSSDASLNSIAKAAGVGPGTLYRHFPTREALVLAVYRYDIDRHIASVPGLLGERPPLEALTRWFEDLSALIRIKHGLGDALDATTKDTITQETTGPVLGAITLMLKAGEADGTIRAGLDPADVLLLMSCLWRTPDTAEGREQSRRLLGTISRSLRG</sequence>
<comment type="caution">
    <text evidence="6">The sequence shown here is derived from an EMBL/GenBank/DDBJ whole genome shotgun (WGS) entry which is preliminary data.</text>
</comment>
<keyword evidence="1" id="KW-0805">Transcription regulation</keyword>
<evidence type="ECO:0000256" key="2">
    <source>
        <dbReference type="ARBA" id="ARBA00023125"/>
    </source>
</evidence>
<evidence type="ECO:0000256" key="4">
    <source>
        <dbReference type="PROSITE-ProRule" id="PRU00335"/>
    </source>
</evidence>
<protein>
    <submittedName>
        <fullName evidence="6">TetR/AcrR family transcriptional regulator</fullName>
    </submittedName>
</protein>
<dbReference type="Pfam" id="PF21597">
    <property type="entry name" value="TetR_C_43"/>
    <property type="match status" value="1"/>
</dbReference>
<dbReference type="Pfam" id="PF00440">
    <property type="entry name" value="TetR_N"/>
    <property type="match status" value="1"/>
</dbReference>
<dbReference type="SUPFAM" id="SSF48498">
    <property type="entry name" value="Tetracyclin repressor-like, C-terminal domain"/>
    <property type="match status" value="1"/>
</dbReference>
<dbReference type="EMBL" id="JBHSBB010000029">
    <property type="protein sequence ID" value="MFC4035692.1"/>
    <property type="molecule type" value="Genomic_DNA"/>
</dbReference>
<dbReference type="InterPro" id="IPR049445">
    <property type="entry name" value="TetR_SbtR-like_C"/>
</dbReference>
<evidence type="ECO:0000313" key="6">
    <source>
        <dbReference type="EMBL" id="MFC4035692.1"/>
    </source>
</evidence>
<dbReference type="SUPFAM" id="SSF46689">
    <property type="entry name" value="Homeodomain-like"/>
    <property type="match status" value="1"/>
</dbReference>
<evidence type="ECO:0000313" key="7">
    <source>
        <dbReference type="Proteomes" id="UP001595765"/>
    </source>
</evidence>
<keyword evidence="3" id="KW-0804">Transcription</keyword>
<dbReference type="InterPro" id="IPR050109">
    <property type="entry name" value="HTH-type_TetR-like_transc_reg"/>
</dbReference>
<name>A0ABV8HUK1_9ACTN</name>
<evidence type="ECO:0000256" key="3">
    <source>
        <dbReference type="ARBA" id="ARBA00023163"/>
    </source>
</evidence>